<feature type="domain" description="SNTX MACPF/CDC-like" evidence="1">
    <location>
        <begin position="5"/>
        <end position="250"/>
    </location>
</feature>
<dbReference type="Proteomes" id="UP000677228">
    <property type="component" value="Unassembled WGS sequence"/>
</dbReference>
<comment type="caution">
    <text evidence="2">The sequence shown here is derived from an EMBL/GenBank/DDBJ whole genome shotgun (WGS) entry which is preliminary data.</text>
</comment>
<dbReference type="PANTHER" id="PTHR31594:SF14">
    <property type="entry name" value="FIBRONECTIN TYPE-III DOMAIN-CONTAINING PROTEIN"/>
    <property type="match status" value="1"/>
</dbReference>
<evidence type="ECO:0000259" key="1">
    <source>
        <dbReference type="Pfam" id="PF24674"/>
    </source>
</evidence>
<evidence type="ECO:0000313" key="3">
    <source>
        <dbReference type="EMBL" id="CAF3980419.1"/>
    </source>
</evidence>
<reference evidence="2" key="1">
    <citation type="submission" date="2021-02" db="EMBL/GenBank/DDBJ databases">
        <authorList>
            <person name="Nowell W R."/>
        </authorList>
    </citation>
    <scope>NUCLEOTIDE SEQUENCE</scope>
</reference>
<proteinExistence type="predicted"/>
<dbReference type="EMBL" id="CAJOBA010034219">
    <property type="protein sequence ID" value="CAF3980419.1"/>
    <property type="molecule type" value="Genomic_DNA"/>
</dbReference>
<organism evidence="2 4">
    <name type="scientific">Didymodactylos carnosus</name>
    <dbReference type="NCBI Taxonomy" id="1234261"/>
    <lineage>
        <taxon>Eukaryota</taxon>
        <taxon>Metazoa</taxon>
        <taxon>Spiralia</taxon>
        <taxon>Gnathifera</taxon>
        <taxon>Rotifera</taxon>
        <taxon>Eurotatoria</taxon>
        <taxon>Bdelloidea</taxon>
        <taxon>Philodinida</taxon>
        <taxon>Philodinidae</taxon>
        <taxon>Didymodactylos</taxon>
    </lineage>
</organism>
<dbReference type="Pfam" id="PF24674">
    <property type="entry name" value="MACPF_SNTX"/>
    <property type="match status" value="1"/>
</dbReference>
<dbReference type="AlphaFoldDB" id="A0A8S2EC80"/>
<protein>
    <recommendedName>
        <fullName evidence="1">SNTX MACPF/CDC-like domain-containing protein</fullName>
    </recommendedName>
</protein>
<accession>A0A8S2EC80</accession>
<evidence type="ECO:0000313" key="4">
    <source>
        <dbReference type="Proteomes" id="UP000677228"/>
    </source>
</evidence>
<evidence type="ECO:0000313" key="2">
    <source>
        <dbReference type="EMBL" id="CAF1169082.1"/>
    </source>
</evidence>
<gene>
    <name evidence="2" type="ORF">OVA965_LOCUS22476</name>
    <name evidence="3" type="ORF">TMI583_LOCUS23184</name>
</gene>
<sequence>MVCCSLYDVRKDEFHDGSLFNNALPDGAIRLTSKPKTIFDYDFTNSYSSKFKKLNIEADLKLSILTGLVDVSLSGKYLSSTDENSRTIKLTIIYCLKTKREQLNLSHNLLENCLSINTFNNQNITHIVTGITWGANVYATCEKTVKHLEEKREIEGKLRVKLEKMGPLVSAGVGGSINNDKRSEVNQESFRISFSGDVLIKQIPSTIEDVMEMVKTIPSIVETINEGKGIQLEYSLYPLKEIVFQLKQDVQIHFVLYRLNEYIVTEIENEFDAILEAQRKFNDIVNDIEALQIHIPREAYDIVMNKKRDIDTELGLLRQDLAIAIERVRRGLNTDKQQLNSVETILQQFKHNSSCSVQEIRKFIDDNNMLKKKISLLKTFQEKGVELIDKD</sequence>
<dbReference type="EMBL" id="CAJNOK010012701">
    <property type="protein sequence ID" value="CAF1169082.1"/>
    <property type="molecule type" value="Genomic_DNA"/>
</dbReference>
<dbReference type="Proteomes" id="UP000682733">
    <property type="component" value="Unassembled WGS sequence"/>
</dbReference>
<name>A0A8S2EC80_9BILA</name>
<dbReference type="InterPro" id="IPR052090">
    <property type="entry name" value="Cytolytic_pore-forming_toxin"/>
</dbReference>
<dbReference type="PANTHER" id="PTHR31594">
    <property type="entry name" value="AIG1-TYPE G DOMAIN-CONTAINING PROTEIN"/>
    <property type="match status" value="1"/>
</dbReference>
<dbReference type="InterPro" id="IPR056072">
    <property type="entry name" value="SNTX_MACPF/CDC-like_dom"/>
</dbReference>